<dbReference type="EMBL" id="BSTI01000018">
    <property type="protein sequence ID" value="GLY69823.1"/>
    <property type="molecule type" value="Genomic_DNA"/>
</dbReference>
<feature type="region of interest" description="Disordered" evidence="1">
    <location>
        <begin position="28"/>
        <end position="51"/>
    </location>
</feature>
<evidence type="ECO:0000313" key="2">
    <source>
        <dbReference type="EMBL" id="GLY69823.1"/>
    </source>
</evidence>
<dbReference type="Proteomes" id="UP001165136">
    <property type="component" value="Unassembled WGS sequence"/>
</dbReference>
<accession>A0A9W6R6V1</accession>
<gene>
    <name evidence="2" type="ORF">Atai01_64420</name>
</gene>
<dbReference type="SUPFAM" id="SSF56601">
    <property type="entry name" value="beta-lactamase/transpeptidase-like"/>
    <property type="match status" value="1"/>
</dbReference>
<organism evidence="2 3">
    <name type="scientific">Amycolatopsis taiwanensis</name>
    <dbReference type="NCBI Taxonomy" id="342230"/>
    <lineage>
        <taxon>Bacteria</taxon>
        <taxon>Bacillati</taxon>
        <taxon>Actinomycetota</taxon>
        <taxon>Actinomycetes</taxon>
        <taxon>Pseudonocardiales</taxon>
        <taxon>Pseudonocardiaceae</taxon>
        <taxon>Amycolatopsis</taxon>
    </lineage>
</organism>
<dbReference type="InterPro" id="IPR012338">
    <property type="entry name" value="Beta-lactam/transpept-like"/>
</dbReference>
<evidence type="ECO:0000256" key="1">
    <source>
        <dbReference type="SAM" id="MobiDB-lite"/>
    </source>
</evidence>
<comment type="caution">
    <text evidence="2">The sequence shown here is derived from an EMBL/GenBank/DDBJ whole genome shotgun (WGS) entry which is preliminary data.</text>
</comment>
<name>A0A9W6R6V1_9PSEU</name>
<reference evidence="2" key="1">
    <citation type="submission" date="2023-03" db="EMBL/GenBank/DDBJ databases">
        <title>Amycolatopsis taiwanensis NBRC 103393.</title>
        <authorList>
            <person name="Ichikawa N."/>
            <person name="Sato H."/>
            <person name="Tonouchi N."/>
        </authorList>
    </citation>
    <scope>NUCLEOTIDE SEQUENCE</scope>
    <source>
        <strain evidence="2">NBRC 103393</strain>
    </source>
</reference>
<dbReference type="AlphaFoldDB" id="A0A9W6R6V1"/>
<dbReference type="Gene3D" id="3.40.710.10">
    <property type="entry name" value="DD-peptidase/beta-lactamase superfamily"/>
    <property type="match status" value="1"/>
</dbReference>
<protein>
    <submittedName>
        <fullName evidence="2">Uncharacterized protein</fullName>
    </submittedName>
</protein>
<proteinExistence type="predicted"/>
<keyword evidence="3" id="KW-1185">Reference proteome</keyword>
<evidence type="ECO:0000313" key="3">
    <source>
        <dbReference type="Proteomes" id="UP001165136"/>
    </source>
</evidence>
<sequence>MGVLLGAALVGAGVTLIVAVTRHPPVAMSASGPSPGNPPETPPEDPGEWGDTLVTPQDLVTTYNYLADNLPPPAHDLLYNALYHASRTAADGTDQYFGIPDGLPGTTWAIKQGWGSSGTKAELNTTGLVGADARYVVIVLASAPLSAYRQLPVALTNGTAQLAGLVSGP</sequence>